<evidence type="ECO:0000259" key="6">
    <source>
        <dbReference type="Pfam" id="PF13087"/>
    </source>
</evidence>
<dbReference type="Pfam" id="PF13087">
    <property type="entry name" value="AAA_12"/>
    <property type="match status" value="1"/>
</dbReference>
<dbReference type="CDD" id="cd18808">
    <property type="entry name" value="SF1_C_Upf1"/>
    <property type="match status" value="1"/>
</dbReference>
<dbReference type="InterPro" id="IPR027417">
    <property type="entry name" value="P-loop_NTPase"/>
</dbReference>
<evidence type="ECO:0000256" key="3">
    <source>
        <dbReference type="ARBA" id="ARBA00022806"/>
    </source>
</evidence>
<dbReference type="PANTHER" id="PTHR43788:SF8">
    <property type="entry name" value="DNA-BINDING PROTEIN SMUBP-2"/>
    <property type="match status" value="1"/>
</dbReference>
<feature type="domain" description="Restriction endonuclease type II-like" evidence="7">
    <location>
        <begin position="1314"/>
        <end position="1407"/>
    </location>
</feature>
<evidence type="ECO:0000313" key="9">
    <source>
        <dbReference type="Proteomes" id="UP000011666"/>
    </source>
</evidence>
<sequence length="1441" mass="155239">MTDQHDDAGSRVEAGAHGHASDPEAVDGDAAQSDRAQVGHSGAEHPGTENPGTMPADADHRDRVLRLLEFLRGLVRSRSSVVRRIEDHPDHLWVGAGTGVSVRSAAGPGQVVVELPADHPDHADLAAIVDDLGENPETLELVLASGLVTVSEAEADDSPLVHEHIVTQAVVAERDADTGTITVRLGADSVPTVDDTHLLAGVSGVDISEATKSRRALTRVSSPVATDVAGALDDWFDAIEVDADTLEASVETRSALVLRTRGVASALAFYDAIIADLRDESRPVPTGLAQLVAPIDVTDRITSLSAAGALPADELVGDALYPLPANVEQRDVLAQLGVDSGVVVEGPPGTGKTHTIANLVAALLAKGQRVLVVSEKVHALGVLRDMLPTELRDLAVSIADIGRDDAAAVIAGVEAIATRKSAHQPRVVAAEIDNLTARRDQVARRRGEVLRELWRIREAETEVHEWVAGDYRGTPAQIVRACNADAERYSWLPGPVDGAFPPLDSDEFGQLVELYRMTGGARDRLGQRLPDLGELMPDSVTMDRICNRIAARPHEPMVGSGSLLSILAGVGTDRLGRIKVVCDELAPLTAEISAFPPTVVDMADRLLAGQADHLWSRVRTAAPVIAEAAHRDRDLGAHAVIADGARPGDAALFDAAADHLDDGGRWRGRLRRSPQQRAVEESGISVTVDGREPSDARSLRLVADHLAVLEAVHSVQRVLADLHVPVDTSGSRSAQLNHLVRLDDQLSRVSDLLHGRDRLVAELEAISPGGPRPRSVADLATVAQQAGAIAATNDAASAERELAEIAHRVSVEVDQGPSPEGDALMEALGAADGAAVAAARREWSTARRELDEQNALDLLVLRLRAKAPTLATQLAESAADPEWDARAHALADAWAWRRALTWAQDRSDPDLEARLQQDLDDAEADLAQLTTRLAATHAWRACLERMTVEQVQALQSYRDHMINLGKGSGKHANRFRAAAREAMSQARSAVPAWIMSISQVADTVAPVQNSFDVVIVDEASQADITSSFLLWLAPRVIVVGDDRQCAPGALVGTSLDEAFARLDTQLPDVPVYLRDNLTPRSSLFSLLRSRFGHLIRLREHFRSMPEIIGFSSRQFYGADPLIPVRQYGSDRLRPLASIRVADGIAQGQGAALVNPAEAQAVVDAVVAVIGDPAHDGLDIGIIVLQGEKQIDEIDRRLREALGADEVRTRRIRIGSPPDFQGDERHIVFVSMVVSDADAIAPLTRAESQRRVNVAASRAMDQLWLVHSIDADALRASDLRRSLLTYVQAGEAPPPDPMPTDVSETQRQSPFESLFEQRVFRRLADRGYHVSPQVSVNNRTIDLVVTGADARMAVECDGDEFRTTGEQARSDMERERELRRCGWEFWRVRESEFELDPDRALVGLWDALERRGVRPGSLAGADDSEATAATAPWAPIDLSSGD</sequence>
<keyword evidence="1" id="KW-0547">Nucleotide-binding</keyword>
<dbReference type="eggNOG" id="COG0507">
    <property type="taxonomic scope" value="Bacteria"/>
</dbReference>
<reference evidence="8 9" key="1">
    <citation type="submission" date="2013-01" db="EMBL/GenBank/DDBJ databases">
        <title>Whole genome shotgun sequence of Gordonia soli NBRC 108243.</title>
        <authorList>
            <person name="Isaki-Nakamura S."/>
            <person name="Hosoyama A."/>
            <person name="Tsuchikane K."/>
            <person name="Ando Y."/>
            <person name="Baba S."/>
            <person name="Ohji S."/>
            <person name="Hamada M."/>
            <person name="Tamura T."/>
            <person name="Yamazoe A."/>
            <person name="Yamazaki S."/>
            <person name="Fujita N."/>
        </authorList>
    </citation>
    <scope>NUCLEOTIDE SEQUENCE [LARGE SCALE GENOMIC DNA]</scope>
    <source>
        <strain evidence="8 9">NBRC 108243</strain>
    </source>
</reference>
<dbReference type="InterPro" id="IPR049468">
    <property type="entry name" value="Restrct_endonuc-II-like_dom"/>
</dbReference>
<dbReference type="PANTHER" id="PTHR43788">
    <property type="entry name" value="DNA2/NAM7 HELICASE FAMILY MEMBER"/>
    <property type="match status" value="1"/>
</dbReference>
<dbReference type="InterPro" id="IPR047187">
    <property type="entry name" value="SF1_C_Upf1"/>
</dbReference>
<keyword evidence="4" id="KW-0067">ATP-binding</keyword>
<evidence type="ECO:0000256" key="2">
    <source>
        <dbReference type="ARBA" id="ARBA00022801"/>
    </source>
</evidence>
<comment type="caution">
    <text evidence="8">The sequence shown here is derived from an EMBL/GenBank/DDBJ whole genome shotgun (WGS) entry which is preliminary data.</text>
</comment>
<dbReference type="Proteomes" id="UP000011666">
    <property type="component" value="Unassembled WGS sequence"/>
</dbReference>
<dbReference type="SUPFAM" id="SSF52980">
    <property type="entry name" value="Restriction endonuclease-like"/>
    <property type="match status" value="1"/>
</dbReference>
<organism evidence="8 9">
    <name type="scientific">Gordonia soli NBRC 108243</name>
    <dbReference type="NCBI Taxonomy" id="1223545"/>
    <lineage>
        <taxon>Bacteria</taxon>
        <taxon>Bacillati</taxon>
        <taxon>Actinomycetota</taxon>
        <taxon>Actinomycetes</taxon>
        <taxon>Mycobacteriales</taxon>
        <taxon>Gordoniaceae</taxon>
        <taxon>Gordonia</taxon>
    </lineage>
</organism>
<dbReference type="Gene3D" id="3.40.50.300">
    <property type="entry name" value="P-loop containing nucleotide triphosphate hydrolases"/>
    <property type="match status" value="3"/>
</dbReference>
<gene>
    <name evidence="8" type="ORF">GS4_20_01750</name>
</gene>
<feature type="region of interest" description="Disordered" evidence="5">
    <location>
        <begin position="1415"/>
        <end position="1441"/>
    </location>
</feature>
<dbReference type="InterPro" id="IPR041679">
    <property type="entry name" value="DNA2/NAM7-like_C"/>
</dbReference>
<accession>M0QKZ2</accession>
<dbReference type="InterPro" id="IPR011335">
    <property type="entry name" value="Restrct_endonuc-II-like"/>
</dbReference>
<dbReference type="Pfam" id="PF18741">
    <property type="entry name" value="MTES_1575"/>
    <property type="match status" value="1"/>
</dbReference>
<dbReference type="GO" id="GO:0043139">
    <property type="term" value="F:5'-3' DNA helicase activity"/>
    <property type="evidence" value="ECO:0007669"/>
    <property type="project" value="TreeGrafter"/>
</dbReference>
<keyword evidence="2" id="KW-0378">Hydrolase</keyword>
<evidence type="ECO:0000259" key="7">
    <source>
        <dbReference type="Pfam" id="PF18741"/>
    </source>
</evidence>
<protein>
    <submittedName>
        <fullName evidence="8">Uncharacterized protein</fullName>
    </submittedName>
</protein>
<proteinExistence type="predicted"/>
<dbReference type="InterPro" id="IPR050534">
    <property type="entry name" value="Coronavir_polyprotein_1ab"/>
</dbReference>
<dbReference type="eggNOG" id="COG2852">
    <property type="taxonomic scope" value="Bacteria"/>
</dbReference>
<dbReference type="eggNOG" id="COG1112">
    <property type="taxonomic scope" value="Bacteria"/>
</dbReference>
<feature type="compositionally biased region" description="Basic and acidic residues" evidence="5">
    <location>
        <begin position="1"/>
        <end position="22"/>
    </location>
</feature>
<feature type="region of interest" description="Disordered" evidence="5">
    <location>
        <begin position="1"/>
        <end position="57"/>
    </location>
</feature>
<keyword evidence="9" id="KW-1185">Reference proteome</keyword>
<feature type="domain" description="DNA2/NAM7 helicase-like C-terminal" evidence="6">
    <location>
        <begin position="1081"/>
        <end position="1265"/>
    </location>
</feature>
<dbReference type="SUPFAM" id="SSF52540">
    <property type="entry name" value="P-loop containing nucleoside triphosphate hydrolases"/>
    <property type="match status" value="1"/>
</dbReference>
<dbReference type="STRING" id="1223545.GS4_20_01750"/>
<dbReference type="EMBL" id="BANX01000020">
    <property type="protein sequence ID" value="GAC69109.1"/>
    <property type="molecule type" value="Genomic_DNA"/>
</dbReference>
<evidence type="ECO:0000256" key="5">
    <source>
        <dbReference type="SAM" id="MobiDB-lite"/>
    </source>
</evidence>
<feature type="region of interest" description="Disordered" evidence="5">
    <location>
        <begin position="1288"/>
        <end position="1307"/>
    </location>
</feature>
<dbReference type="Gene3D" id="3.40.960.10">
    <property type="entry name" value="VSR Endonuclease"/>
    <property type="match status" value="1"/>
</dbReference>
<evidence type="ECO:0000313" key="8">
    <source>
        <dbReference type="EMBL" id="GAC69109.1"/>
    </source>
</evidence>
<evidence type="ECO:0000256" key="1">
    <source>
        <dbReference type="ARBA" id="ARBA00022741"/>
    </source>
</evidence>
<name>M0QKZ2_9ACTN</name>
<evidence type="ECO:0000256" key="4">
    <source>
        <dbReference type="ARBA" id="ARBA00022840"/>
    </source>
</evidence>
<keyword evidence="3" id="KW-0347">Helicase</keyword>
<dbReference type="GO" id="GO:0005524">
    <property type="term" value="F:ATP binding"/>
    <property type="evidence" value="ECO:0007669"/>
    <property type="project" value="UniProtKB-KW"/>
</dbReference>
<dbReference type="GO" id="GO:0016787">
    <property type="term" value="F:hydrolase activity"/>
    <property type="evidence" value="ECO:0007669"/>
    <property type="project" value="UniProtKB-KW"/>
</dbReference>